<dbReference type="Proteomes" id="UP000433788">
    <property type="component" value="Unassembled WGS sequence"/>
</dbReference>
<dbReference type="AlphaFoldDB" id="A0A6N7QTZ2"/>
<accession>A0A6N7QTZ2</accession>
<keyword evidence="4" id="KW-0602">Photosynthesis</keyword>
<dbReference type="GO" id="GO:0019253">
    <property type="term" value="P:reductive pentose-phosphate cycle"/>
    <property type="evidence" value="ECO:0007669"/>
    <property type="project" value="UniProtKB-KW"/>
</dbReference>
<dbReference type="PANTHER" id="PTHR10285">
    <property type="entry name" value="URIDINE KINASE"/>
    <property type="match status" value="1"/>
</dbReference>
<evidence type="ECO:0000256" key="5">
    <source>
        <dbReference type="ARBA" id="ARBA00022567"/>
    </source>
</evidence>
<keyword evidence="9" id="KW-0067">ATP-binding</keyword>
<gene>
    <name evidence="13" type="ORF">GH984_08995</name>
</gene>
<dbReference type="Gene3D" id="3.40.50.300">
    <property type="entry name" value="P-loop containing nucleotide triphosphate hydrolases"/>
    <property type="match status" value="1"/>
</dbReference>
<comment type="caution">
    <text evidence="13">The sequence shown here is derived from an EMBL/GenBank/DDBJ whole genome shotgun (WGS) entry which is preliminary data.</text>
</comment>
<evidence type="ECO:0000256" key="9">
    <source>
        <dbReference type="ARBA" id="ARBA00022840"/>
    </source>
</evidence>
<evidence type="ECO:0000256" key="6">
    <source>
        <dbReference type="ARBA" id="ARBA00022679"/>
    </source>
</evidence>
<dbReference type="EMBL" id="WJPP01000004">
    <property type="protein sequence ID" value="MRH78843.1"/>
    <property type="molecule type" value="Genomic_DNA"/>
</dbReference>
<dbReference type="InterPro" id="IPR006083">
    <property type="entry name" value="PRK/URK"/>
</dbReference>
<evidence type="ECO:0000256" key="11">
    <source>
        <dbReference type="ARBA" id="ARBA00047663"/>
    </source>
</evidence>
<keyword evidence="14" id="KW-1185">Reference proteome</keyword>
<dbReference type="EC" id="2.7.1.19" evidence="3"/>
<evidence type="ECO:0000256" key="3">
    <source>
        <dbReference type="ARBA" id="ARBA00012042"/>
    </source>
</evidence>
<evidence type="ECO:0000313" key="13">
    <source>
        <dbReference type="EMBL" id="MRH78843.1"/>
    </source>
</evidence>
<keyword evidence="6 13" id="KW-0808">Transferase</keyword>
<evidence type="ECO:0000256" key="4">
    <source>
        <dbReference type="ARBA" id="ARBA00022531"/>
    </source>
</evidence>
<dbReference type="GO" id="GO:0008974">
    <property type="term" value="F:phosphoribulokinase activity"/>
    <property type="evidence" value="ECO:0007669"/>
    <property type="project" value="UniProtKB-EC"/>
</dbReference>
<dbReference type="RefSeq" id="WP_153719865.1">
    <property type="nucleotide sequence ID" value="NZ_WJPP01000004.1"/>
</dbReference>
<dbReference type="InterPro" id="IPR006082">
    <property type="entry name" value="PRK"/>
</dbReference>
<evidence type="ECO:0000256" key="8">
    <source>
        <dbReference type="ARBA" id="ARBA00022777"/>
    </source>
</evidence>
<dbReference type="SUPFAM" id="SSF52540">
    <property type="entry name" value="P-loop containing nucleoside triphosphate hydrolases"/>
    <property type="match status" value="1"/>
</dbReference>
<comment type="similarity">
    <text evidence="2">Belongs to the phosphoribulokinase family.</text>
</comment>
<keyword evidence="7" id="KW-0547">Nucleotide-binding</keyword>
<protein>
    <recommendedName>
        <fullName evidence="3">phosphoribulokinase</fullName>
        <ecNumber evidence="3">2.7.1.19</ecNumber>
    </recommendedName>
    <alternativeName>
        <fullName evidence="10">Phosphopentokinase</fullName>
    </alternativeName>
</protein>
<evidence type="ECO:0000256" key="7">
    <source>
        <dbReference type="ARBA" id="ARBA00022741"/>
    </source>
</evidence>
<evidence type="ECO:0000313" key="14">
    <source>
        <dbReference type="Proteomes" id="UP000433788"/>
    </source>
</evidence>
<keyword evidence="5" id="KW-0113">Calvin cycle</keyword>
<name>A0A6N7QTZ2_9GAMM</name>
<evidence type="ECO:0000256" key="1">
    <source>
        <dbReference type="ARBA" id="ARBA00005215"/>
    </source>
</evidence>
<organism evidence="13 14">
    <name type="scientific">Spiribacter salilacus</name>
    <dbReference type="NCBI Taxonomy" id="2664894"/>
    <lineage>
        <taxon>Bacteria</taxon>
        <taxon>Pseudomonadati</taxon>
        <taxon>Pseudomonadota</taxon>
        <taxon>Gammaproteobacteria</taxon>
        <taxon>Chromatiales</taxon>
        <taxon>Ectothiorhodospiraceae</taxon>
        <taxon>Spiribacter</taxon>
    </lineage>
</organism>
<dbReference type="GO" id="GO:0005524">
    <property type="term" value="F:ATP binding"/>
    <property type="evidence" value="ECO:0007669"/>
    <property type="project" value="UniProtKB-KW"/>
</dbReference>
<comment type="pathway">
    <text evidence="1">Carbohydrate biosynthesis; Calvin cycle.</text>
</comment>
<proteinExistence type="inferred from homology"/>
<evidence type="ECO:0000259" key="12">
    <source>
        <dbReference type="Pfam" id="PF00485"/>
    </source>
</evidence>
<evidence type="ECO:0000256" key="10">
    <source>
        <dbReference type="ARBA" id="ARBA00031382"/>
    </source>
</evidence>
<sequence length="339" mass="37556">MENAQPPRFAEGSLAHALRDRFDRGQRPLLVGVAGDSGSGKTTYTEGIEWLLGADLVSQISLDGYHKEDRATRRQSGASPLDPNANHLAQAAADLAQLQQGIAVDIPRYDHRQGQFLPPRRHTPTPVILIEGLHTLYPEFQSLLDFRIFVDSDVRVKREWKFTRDTQERGYADTEAESQIASRADEFEKWLADQQYAADVVVRIHPSTLGTLALDGVEDDCNDTCYHIEVIVTPNQLSQGSLYFPVDLSTMTRQEALPFMLAMIPSRFQGHGVNVLHVDGHMPLAALDTLENEIRQFIGKPAAPATTTASQALPPTIRFAQMLVAWPFLGHLATPTNAV</sequence>
<reference evidence="13 14" key="1">
    <citation type="submission" date="2019-11" db="EMBL/GenBank/DDBJ databases">
        <authorList>
            <person name="Zhang X.Y."/>
        </authorList>
    </citation>
    <scope>NUCLEOTIDE SEQUENCE [LARGE SCALE GENOMIC DNA]</scope>
    <source>
        <strain evidence="13 14">C176</strain>
    </source>
</reference>
<dbReference type="InterPro" id="IPR027417">
    <property type="entry name" value="P-loop_NTPase"/>
</dbReference>
<dbReference type="NCBIfam" id="NF005655">
    <property type="entry name" value="PRK07429.1"/>
    <property type="match status" value="1"/>
</dbReference>
<comment type="catalytic activity">
    <reaction evidence="11">
        <text>D-ribulose 5-phosphate + ATP = D-ribulose 1,5-bisphosphate + ADP + H(+)</text>
        <dbReference type="Rhea" id="RHEA:19365"/>
        <dbReference type="ChEBI" id="CHEBI:15378"/>
        <dbReference type="ChEBI" id="CHEBI:30616"/>
        <dbReference type="ChEBI" id="CHEBI:57870"/>
        <dbReference type="ChEBI" id="CHEBI:58121"/>
        <dbReference type="ChEBI" id="CHEBI:456216"/>
        <dbReference type="EC" id="2.7.1.19"/>
    </reaction>
</comment>
<dbReference type="Pfam" id="PF00485">
    <property type="entry name" value="PRK"/>
    <property type="match status" value="1"/>
</dbReference>
<keyword evidence="8 13" id="KW-0418">Kinase</keyword>
<feature type="domain" description="Phosphoribulokinase/uridine kinase" evidence="12">
    <location>
        <begin position="31"/>
        <end position="207"/>
    </location>
</feature>
<evidence type="ECO:0000256" key="2">
    <source>
        <dbReference type="ARBA" id="ARBA00009719"/>
    </source>
</evidence>
<dbReference type="PRINTS" id="PR00478">
    <property type="entry name" value="PHRIBLKINASE"/>
</dbReference>